<protein>
    <submittedName>
        <fullName evidence="2">Uncharacterized protein</fullName>
    </submittedName>
</protein>
<reference evidence="3" key="1">
    <citation type="submission" date="2018-07" db="EMBL/GenBank/DDBJ databases">
        <authorList>
            <person name="Peiro R."/>
            <person name="Begona"/>
            <person name="Cbmso G."/>
            <person name="Lopez M."/>
            <person name="Gonzalez S."/>
        </authorList>
    </citation>
    <scope>NUCLEOTIDE SEQUENCE [LARGE SCALE GENOMIC DNA]</scope>
</reference>
<feature type="compositionally biased region" description="Basic residues" evidence="1">
    <location>
        <begin position="101"/>
        <end position="111"/>
    </location>
</feature>
<evidence type="ECO:0000256" key="1">
    <source>
        <dbReference type="SAM" id="MobiDB-lite"/>
    </source>
</evidence>
<gene>
    <name evidence="2" type="ORF">RHIZ70_408</name>
</gene>
<accession>A0A376AAL5</accession>
<dbReference type="EMBL" id="UEYP01000013">
    <property type="protein sequence ID" value="SSC64700.1"/>
    <property type="molecule type" value="Genomic_DNA"/>
</dbReference>
<sequence length="111" mass="12591">MEEARRQTQRQLDMIERQIAAKMTALVPSLGRRRSGYRRGKPPAPEAFLARYRSSLAATTAERQPEIDALSRKLARQEAAIAAFQTRPECGASVRDPERGCRHHRHERSAP</sequence>
<evidence type="ECO:0000313" key="2">
    <source>
        <dbReference type="EMBL" id="SSC64700.1"/>
    </source>
</evidence>
<organism evidence="2 3">
    <name type="scientific">Ciceribacter selenitireducens ATCC BAA-1503</name>
    <dbReference type="NCBI Taxonomy" id="1336235"/>
    <lineage>
        <taxon>Bacteria</taxon>
        <taxon>Pseudomonadati</taxon>
        <taxon>Pseudomonadota</taxon>
        <taxon>Alphaproteobacteria</taxon>
        <taxon>Hyphomicrobiales</taxon>
        <taxon>Rhizobiaceae</taxon>
        <taxon>Ciceribacter</taxon>
    </lineage>
</organism>
<evidence type="ECO:0000313" key="3">
    <source>
        <dbReference type="Proteomes" id="UP000254764"/>
    </source>
</evidence>
<dbReference type="Proteomes" id="UP000254764">
    <property type="component" value="Unassembled WGS sequence"/>
</dbReference>
<keyword evidence="3" id="KW-1185">Reference proteome</keyword>
<dbReference type="AlphaFoldDB" id="A0A376AAL5"/>
<proteinExistence type="predicted"/>
<name>A0A376AAL5_9HYPH</name>
<feature type="region of interest" description="Disordered" evidence="1">
    <location>
        <begin position="88"/>
        <end position="111"/>
    </location>
</feature>